<keyword evidence="7 11" id="KW-0482">Metalloprotease</keyword>
<dbReference type="PANTHER" id="PTHR11533:SF174">
    <property type="entry name" value="PUROMYCIN-SENSITIVE AMINOPEPTIDASE-RELATED"/>
    <property type="match status" value="1"/>
</dbReference>
<evidence type="ECO:0000256" key="11">
    <source>
        <dbReference type="RuleBase" id="RU364040"/>
    </source>
</evidence>
<comment type="cofactor">
    <cofactor evidence="9 11">
        <name>Zn(2+)</name>
        <dbReference type="ChEBI" id="CHEBI:29105"/>
    </cofactor>
    <text evidence="9 11">Binds 1 zinc ion per subunit.</text>
</comment>
<feature type="binding site" evidence="9">
    <location>
        <position position="406"/>
    </location>
    <ligand>
        <name>Zn(2+)</name>
        <dbReference type="ChEBI" id="CHEBI:29105"/>
        <note>catalytic</note>
    </ligand>
</feature>
<dbReference type="Pfam" id="PF17900">
    <property type="entry name" value="Peptidase_M1_N"/>
    <property type="match status" value="1"/>
</dbReference>
<organism evidence="15 16">
    <name type="scientific">Eremothecium sinecaudum</name>
    <dbReference type="NCBI Taxonomy" id="45286"/>
    <lineage>
        <taxon>Eukaryota</taxon>
        <taxon>Fungi</taxon>
        <taxon>Dikarya</taxon>
        <taxon>Ascomycota</taxon>
        <taxon>Saccharomycotina</taxon>
        <taxon>Saccharomycetes</taxon>
        <taxon>Saccharomycetales</taxon>
        <taxon>Saccharomycetaceae</taxon>
        <taxon>Eremothecium</taxon>
    </lineage>
</organism>
<evidence type="ECO:0000313" key="16">
    <source>
        <dbReference type="Proteomes" id="UP000243052"/>
    </source>
</evidence>
<dbReference type="RefSeq" id="XP_017989812.1">
    <property type="nucleotide sequence ID" value="XM_018134323.1"/>
</dbReference>
<evidence type="ECO:0000256" key="8">
    <source>
        <dbReference type="PIRSR" id="PIRSR634016-1"/>
    </source>
</evidence>
<dbReference type="InterPro" id="IPR027268">
    <property type="entry name" value="Peptidase_M4/M1_CTD_sf"/>
</dbReference>
<reference evidence="15 16" key="1">
    <citation type="submission" date="2016-01" db="EMBL/GenBank/DDBJ databases">
        <title>Genome sequence of the yeast Holleya sinecauda.</title>
        <authorList>
            <person name="Dietrich F.S."/>
        </authorList>
    </citation>
    <scope>NUCLEOTIDE SEQUENCE [LARGE SCALE GENOMIC DNA]</scope>
    <source>
        <strain evidence="15 16">ATCC 58844</strain>
    </source>
</reference>
<dbReference type="GO" id="GO:0006508">
    <property type="term" value="P:proteolysis"/>
    <property type="evidence" value="ECO:0007669"/>
    <property type="project" value="UniProtKB-KW"/>
</dbReference>
<feature type="site" description="Transition state stabilizer" evidence="10">
    <location>
        <position position="492"/>
    </location>
</feature>
<dbReference type="SUPFAM" id="SSF55486">
    <property type="entry name" value="Metalloproteases ('zincins'), catalytic domain"/>
    <property type="match status" value="1"/>
</dbReference>
<name>A0A109V0H7_9SACH</name>
<dbReference type="STRING" id="45286.A0A109V0H7"/>
<feature type="binding site" evidence="9">
    <location>
        <position position="429"/>
    </location>
    <ligand>
        <name>Zn(2+)</name>
        <dbReference type="ChEBI" id="CHEBI:29105"/>
        <note>catalytic</note>
    </ligand>
</feature>
<dbReference type="Gene3D" id="2.60.40.1910">
    <property type="match status" value="1"/>
</dbReference>
<dbReference type="Gene3D" id="2.60.40.1730">
    <property type="entry name" value="tricorn interacting facor f3 domain"/>
    <property type="match status" value="1"/>
</dbReference>
<evidence type="ECO:0000256" key="3">
    <source>
        <dbReference type="ARBA" id="ARBA00022670"/>
    </source>
</evidence>
<dbReference type="GO" id="GO:0042277">
    <property type="term" value="F:peptide binding"/>
    <property type="evidence" value="ECO:0007669"/>
    <property type="project" value="TreeGrafter"/>
</dbReference>
<gene>
    <name evidence="15" type="ORF">AW171_hschr84875</name>
</gene>
<evidence type="ECO:0000256" key="9">
    <source>
        <dbReference type="PIRSR" id="PIRSR634016-3"/>
    </source>
</evidence>
<dbReference type="SUPFAM" id="SSF63737">
    <property type="entry name" value="Leukotriene A4 hydrolase N-terminal domain"/>
    <property type="match status" value="1"/>
</dbReference>
<evidence type="ECO:0000256" key="1">
    <source>
        <dbReference type="ARBA" id="ARBA00010136"/>
    </source>
</evidence>
<dbReference type="PRINTS" id="PR00756">
    <property type="entry name" value="ALADIPTASE"/>
</dbReference>
<comment type="similarity">
    <text evidence="1 11">Belongs to the peptidase M1 family.</text>
</comment>
<keyword evidence="16" id="KW-1185">Reference proteome</keyword>
<evidence type="ECO:0000256" key="4">
    <source>
        <dbReference type="ARBA" id="ARBA00022723"/>
    </source>
</evidence>
<dbReference type="FunFam" id="1.10.390.10:FF:000001">
    <property type="entry name" value="Aminopeptidase"/>
    <property type="match status" value="1"/>
</dbReference>
<evidence type="ECO:0000259" key="13">
    <source>
        <dbReference type="Pfam" id="PF11838"/>
    </source>
</evidence>
<dbReference type="GO" id="GO:0008270">
    <property type="term" value="F:zinc ion binding"/>
    <property type="evidence" value="ECO:0007669"/>
    <property type="project" value="UniProtKB-UniRule"/>
</dbReference>
<dbReference type="InterPro" id="IPR014782">
    <property type="entry name" value="Peptidase_M1_dom"/>
</dbReference>
<dbReference type="EMBL" id="CP014248">
    <property type="protein sequence ID" value="AMD22816.1"/>
    <property type="molecule type" value="Genomic_DNA"/>
</dbReference>
<dbReference type="FunFam" id="1.25.50.20:FF:000002">
    <property type="entry name" value="Aminopeptidase"/>
    <property type="match status" value="1"/>
</dbReference>
<dbReference type="InterPro" id="IPR034016">
    <property type="entry name" value="M1_APN-typ"/>
</dbReference>
<dbReference type="GO" id="GO:0016020">
    <property type="term" value="C:membrane"/>
    <property type="evidence" value="ECO:0007669"/>
    <property type="project" value="TreeGrafter"/>
</dbReference>
<feature type="domain" description="Aminopeptidase N-like N-terminal" evidence="14">
    <location>
        <begin position="120"/>
        <end position="300"/>
    </location>
</feature>
<dbReference type="Gene3D" id="1.10.390.10">
    <property type="entry name" value="Neutral Protease Domain 2"/>
    <property type="match status" value="1"/>
</dbReference>
<dbReference type="PANTHER" id="PTHR11533">
    <property type="entry name" value="PROTEASE M1 ZINC METALLOPROTEASE"/>
    <property type="match status" value="1"/>
</dbReference>
<protein>
    <recommendedName>
        <fullName evidence="11">Aminopeptidase</fullName>
        <ecNumber evidence="11">3.4.11.-</ecNumber>
    </recommendedName>
</protein>
<keyword evidence="4 9" id="KW-0479">Metal-binding</keyword>
<feature type="binding site" evidence="9">
    <location>
        <position position="410"/>
    </location>
    <ligand>
        <name>Zn(2+)</name>
        <dbReference type="ChEBI" id="CHEBI:29105"/>
        <note>catalytic</note>
    </ligand>
</feature>
<dbReference type="InterPro" id="IPR001930">
    <property type="entry name" value="Peptidase_M1"/>
</dbReference>
<dbReference type="Gene3D" id="1.25.50.20">
    <property type="match status" value="1"/>
</dbReference>
<sequence length="962" mass="109551">MQIYKVLPTWVPMWFQHQVSTREMLGLLRRSAFGLRNPVVRSYTWQASRAVPLLFPTSTTLVRTPFPQHTAERTLITTTRPPCNKCEALRKKARDNMYNKFNVDDGGASDREALPVNVTPLRYGLQVEPDFEKFTFNGVVEIDLKVNDKTVDTIELNTADIDIKEARIGKAVALSTEYNEEYQRTKFTFPEGTLSDDNATLNITFVGILNNNMAGFYRAKYTDKVTGETKYMATTQMEPTDARRAFPCFDEPSLKAEFDVTLISEPKYTHLSNMDVKKEEICEGKKYTVFNTTPRMSTYLVAFIVAELRYVENNDFRIPIRVYATPGNEHEGHFAAALSAKTLEFFEKSFGIKYPLPKLDNVAVHEFSAGAMENWGLVTYRVVDLLLDREKATLGRIQRVAEVVQHELAHQWFGNLVTMDWWEGLWLNEGFATWMSWYSCNEFEPEWKVWEQYVPDTLQSALSLDALRSSHPIEVPVKRADEINQIFDAISYSKGSSLLRMTSKWLGEDVFVKGVSNYLNEFKYGNAKTTDLWQALSKESGKDVKQVMDIWTKKVGFPVITVEEEGGKLTFKQNRFLSTGDVKPEEDETIYPVFLSLKTNKGVDNSLVLDKRSMTIDLEDAEFFKVNAEQAGIYVTSYSDERWTKLASQAPHLSVEDRTGLVADVKTLASSGYTSTTNLLNLVSSWKNDNSFVVWNQIINSLQFFKSAWLFEKEEVNVAINAFIRDLVARKAHELGHEFSSEDTFAEQRLKVEMFGAACSAEDPETIAAALEMFEKYTAGDQHAIPVLIKPAVFNAAASKGGEENYNKLFNIYRNPHSNDEKLAALRSLGRFEDPELIKRTLCYLLDGTVLNQDIYIPIQGLRAHKPGILALWDWLQANWDDISERLPPSLSMLGSVVVLSTSGFTSAEHIEQIKSFFSTRSTKGFDQSLAQALDSITTKSHWVDRDRNNVEEYLRNIKYLQ</sequence>
<dbReference type="FunFam" id="2.60.40.1730:FF:000002">
    <property type="entry name" value="Aminopeptidase"/>
    <property type="match status" value="1"/>
</dbReference>
<feature type="domain" description="ERAP1-like C-terminal" evidence="13">
    <location>
        <begin position="623"/>
        <end position="938"/>
    </location>
</feature>
<dbReference type="AlphaFoldDB" id="A0A109V0H7"/>
<keyword evidence="3 11" id="KW-0645">Protease</keyword>
<proteinExistence type="inferred from homology"/>
<keyword evidence="2 11" id="KW-0031">Aminopeptidase</keyword>
<evidence type="ECO:0000259" key="14">
    <source>
        <dbReference type="Pfam" id="PF17900"/>
    </source>
</evidence>
<evidence type="ECO:0000259" key="12">
    <source>
        <dbReference type="Pfam" id="PF01433"/>
    </source>
</evidence>
<dbReference type="Proteomes" id="UP000243052">
    <property type="component" value="Chromosome viii"/>
</dbReference>
<dbReference type="GeneID" id="28726181"/>
<dbReference type="OrthoDB" id="10031169at2759"/>
<dbReference type="InterPro" id="IPR024571">
    <property type="entry name" value="ERAP1-like_C_dom"/>
</dbReference>
<dbReference type="GO" id="GO:0070006">
    <property type="term" value="F:metalloaminopeptidase activity"/>
    <property type="evidence" value="ECO:0007669"/>
    <property type="project" value="TreeGrafter"/>
</dbReference>
<evidence type="ECO:0000256" key="2">
    <source>
        <dbReference type="ARBA" id="ARBA00022438"/>
    </source>
</evidence>
<dbReference type="InterPro" id="IPR045357">
    <property type="entry name" value="Aminopeptidase_N-like_N"/>
</dbReference>
<evidence type="ECO:0000256" key="5">
    <source>
        <dbReference type="ARBA" id="ARBA00022801"/>
    </source>
</evidence>
<keyword evidence="5 11" id="KW-0378">Hydrolase</keyword>
<accession>A0A109V0H7</accession>
<keyword evidence="6 9" id="KW-0862">Zinc</keyword>
<dbReference type="InterPro" id="IPR050344">
    <property type="entry name" value="Peptidase_M1_aminopeptidases"/>
</dbReference>
<dbReference type="CDD" id="cd09601">
    <property type="entry name" value="M1_APN-Q_like"/>
    <property type="match status" value="1"/>
</dbReference>
<dbReference type="GO" id="GO:0005737">
    <property type="term" value="C:cytoplasm"/>
    <property type="evidence" value="ECO:0007669"/>
    <property type="project" value="TreeGrafter"/>
</dbReference>
<evidence type="ECO:0000256" key="6">
    <source>
        <dbReference type="ARBA" id="ARBA00022833"/>
    </source>
</evidence>
<evidence type="ECO:0000256" key="10">
    <source>
        <dbReference type="PIRSR" id="PIRSR634016-4"/>
    </source>
</evidence>
<dbReference type="EC" id="3.4.11.-" evidence="11"/>
<dbReference type="FunFam" id="2.60.40.1910:FF:000004">
    <property type="entry name" value="Aminopeptidase"/>
    <property type="match status" value="1"/>
</dbReference>
<dbReference type="Pfam" id="PF01433">
    <property type="entry name" value="Peptidase_M1"/>
    <property type="match status" value="1"/>
</dbReference>
<dbReference type="GO" id="GO:0043171">
    <property type="term" value="P:peptide catabolic process"/>
    <property type="evidence" value="ECO:0007669"/>
    <property type="project" value="TreeGrafter"/>
</dbReference>
<evidence type="ECO:0000256" key="7">
    <source>
        <dbReference type="ARBA" id="ARBA00023049"/>
    </source>
</evidence>
<feature type="domain" description="Peptidase M1 membrane alanine aminopeptidase" evidence="12">
    <location>
        <begin position="335"/>
        <end position="551"/>
    </location>
</feature>
<feature type="active site" description="Proton acceptor" evidence="8">
    <location>
        <position position="407"/>
    </location>
</feature>
<evidence type="ECO:0000313" key="15">
    <source>
        <dbReference type="EMBL" id="AMD22816.1"/>
    </source>
</evidence>
<dbReference type="InterPro" id="IPR042097">
    <property type="entry name" value="Aminopeptidase_N-like_N_sf"/>
</dbReference>
<dbReference type="Pfam" id="PF11838">
    <property type="entry name" value="ERAP1_C"/>
    <property type="match status" value="1"/>
</dbReference>